<dbReference type="EMBL" id="JAZDUA010000133">
    <property type="protein sequence ID" value="KAK7866899.1"/>
    <property type="molecule type" value="Genomic_DNA"/>
</dbReference>
<feature type="region of interest" description="Disordered" evidence="5">
    <location>
        <begin position="357"/>
        <end position="425"/>
    </location>
</feature>
<dbReference type="PROSITE" id="PS50082">
    <property type="entry name" value="WD_REPEATS_2"/>
    <property type="match status" value="2"/>
</dbReference>
<accession>A0AAN9VKU5</accession>
<sequence>MFLDNLEIIVGTYEEFLLGYRPKHVDQKYSLTQTFASHGHKASIRCVTSHGKMVASGGADDSIHFYDMLYRKDIGVLMHHNGTVNCVEFTPNGSHLLTGGDDGKIAILRASDFEMEKFWGSAHKGSAVIGISVHPTGKLALSVGADATLRTWNLVKGRPAYATRLGSSKCGAGWQINGVCWSPTGSFYVLGIGTKVDVYSVETAAIIYSVTTEMKVSSFCFLNDNELCVGCESGKIYLHDIIKKSSLFERKIHDQRIKSIKSVISDNHVCVVTASSNGQIILWEYKGKVLQELGNVKTGCRITCLTIATFGYPNIKKEEESEVEEENEVDYSPEEKCSRPALPVKRGFVIVEEEIEGEHQKKQKKKKKSKRTRAASGFSVSESNTPMKKQKTESGAIISPKPSENKDKKRKSLLADSWTISEAAR</sequence>
<feature type="compositionally biased region" description="Basic residues" evidence="5">
    <location>
        <begin position="361"/>
        <end position="373"/>
    </location>
</feature>
<dbReference type="InterPro" id="IPR036322">
    <property type="entry name" value="WD40_repeat_dom_sf"/>
</dbReference>
<evidence type="ECO:0000256" key="5">
    <source>
        <dbReference type="SAM" id="MobiDB-lite"/>
    </source>
</evidence>
<evidence type="ECO:0000256" key="3">
    <source>
        <dbReference type="ARBA" id="ARBA00045213"/>
    </source>
</evidence>
<dbReference type="InterPro" id="IPR019775">
    <property type="entry name" value="WD40_repeat_CS"/>
</dbReference>
<keyword evidence="2" id="KW-0677">Repeat</keyword>
<name>A0AAN9VKU5_9ORTH</name>
<keyword evidence="7" id="KW-1185">Reference proteome</keyword>
<dbReference type="Proteomes" id="UP001378592">
    <property type="component" value="Unassembled WGS sequence"/>
</dbReference>
<evidence type="ECO:0000313" key="7">
    <source>
        <dbReference type="Proteomes" id="UP001378592"/>
    </source>
</evidence>
<reference evidence="6 7" key="1">
    <citation type="submission" date="2024-03" db="EMBL/GenBank/DDBJ databases">
        <title>The genome assembly and annotation of the cricket Gryllus longicercus Weissman &amp; Gray.</title>
        <authorList>
            <person name="Szrajer S."/>
            <person name="Gray D."/>
            <person name="Ylla G."/>
        </authorList>
    </citation>
    <scope>NUCLEOTIDE SEQUENCE [LARGE SCALE GENOMIC DNA]</scope>
    <source>
        <strain evidence="6">DAG 2021-001</strain>
        <tissue evidence="6">Whole body minus gut</tissue>
    </source>
</reference>
<dbReference type="PANTHER" id="PTHR44675">
    <property type="entry name" value="PAK1 INTERACTING PROTEIN 1"/>
    <property type="match status" value="1"/>
</dbReference>
<comment type="caution">
    <text evidence="6">The sequence shown here is derived from an EMBL/GenBank/DDBJ whole genome shotgun (WGS) entry which is preliminary data.</text>
</comment>
<dbReference type="SMART" id="SM00320">
    <property type="entry name" value="WD40"/>
    <property type="match status" value="5"/>
</dbReference>
<dbReference type="InterPro" id="IPR015943">
    <property type="entry name" value="WD40/YVTN_repeat-like_dom_sf"/>
</dbReference>
<protein>
    <recommendedName>
        <fullName evidence="8">P21-activated protein kinase-interacting protein 1-like</fullName>
    </recommendedName>
</protein>
<evidence type="ECO:0008006" key="8">
    <source>
        <dbReference type="Google" id="ProtNLM"/>
    </source>
</evidence>
<dbReference type="PROSITE" id="PS00678">
    <property type="entry name" value="WD_REPEATS_1"/>
    <property type="match status" value="1"/>
</dbReference>
<evidence type="ECO:0000256" key="4">
    <source>
        <dbReference type="PROSITE-ProRule" id="PRU00221"/>
    </source>
</evidence>
<feature type="compositionally biased region" description="Polar residues" evidence="5">
    <location>
        <begin position="378"/>
        <end position="387"/>
    </location>
</feature>
<keyword evidence="1 4" id="KW-0853">WD repeat</keyword>
<dbReference type="SUPFAM" id="SSF50978">
    <property type="entry name" value="WD40 repeat-like"/>
    <property type="match status" value="1"/>
</dbReference>
<evidence type="ECO:0000256" key="1">
    <source>
        <dbReference type="ARBA" id="ARBA00022574"/>
    </source>
</evidence>
<dbReference type="PANTHER" id="PTHR44675:SF1">
    <property type="entry name" value="P21-ACTIVATED PROTEIN KINASE-INTERACTING PROTEIN 1"/>
    <property type="match status" value="1"/>
</dbReference>
<gene>
    <name evidence="6" type="ORF">R5R35_001641</name>
</gene>
<comment type="function">
    <text evidence="3">Negatively regulates the PAK1 kinase. PAK1 is a member of the PAK kinase family, which has been shown to play a positive role in the regulation of signaling pathways involving MAPK8 and RELA. PAK1 exists as an inactive homodimer, which is activated by binding of small GTPases such as CDC42 to an N-terminal regulatory domain. PAK1IP1 also binds to the N-terminus of PAK1, and inhibits the specific activation of PAK1 by CDC42. May be involved in ribosomal large subunit assembly.</text>
</comment>
<organism evidence="6 7">
    <name type="scientific">Gryllus longicercus</name>
    <dbReference type="NCBI Taxonomy" id="2509291"/>
    <lineage>
        <taxon>Eukaryota</taxon>
        <taxon>Metazoa</taxon>
        <taxon>Ecdysozoa</taxon>
        <taxon>Arthropoda</taxon>
        <taxon>Hexapoda</taxon>
        <taxon>Insecta</taxon>
        <taxon>Pterygota</taxon>
        <taxon>Neoptera</taxon>
        <taxon>Polyneoptera</taxon>
        <taxon>Orthoptera</taxon>
        <taxon>Ensifera</taxon>
        <taxon>Gryllidea</taxon>
        <taxon>Grylloidea</taxon>
        <taxon>Gryllidae</taxon>
        <taxon>Gryllinae</taxon>
        <taxon>Gryllus</taxon>
    </lineage>
</organism>
<dbReference type="Pfam" id="PF00400">
    <property type="entry name" value="WD40"/>
    <property type="match status" value="3"/>
</dbReference>
<dbReference type="Gene3D" id="2.130.10.10">
    <property type="entry name" value="YVTN repeat-like/Quinoprotein amine dehydrogenase"/>
    <property type="match status" value="2"/>
</dbReference>
<dbReference type="PROSITE" id="PS50294">
    <property type="entry name" value="WD_REPEATS_REGION"/>
    <property type="match status" value="1"/>
</dbReference>
<feature type="repeat" description="WD" evidence="4">
    <location>
        <begin position="77"/>
        <end position="107"/>
    </location>
</feature>
<dbReference type="AlphaFoldDB" id="A0AAN9VKU5"/>
<evidence type="ECO:0000313" key="6">
    <source>
        <dbReference type="EMBL" id="KAK7866899.1"/>
    </source>
</evidence>
<dbReference type="InterPro" id="IPR001680">
    <property type="entry name" value="WD40_rpt"/>
</dbReference>
<proteinExistence type="predicted"/>
<dbReference type="InterPro" id="IPR051959">
    <property type="entry name" value="PAK1-Kinase_Regulator"/>
</dbReference>
<evidence type="ECO:0000256" key="2">
    <source>
        <dbReference type="ARBA" id="ARBA00022737"/>
    </source>
</evidence>
<feature type="repeat" description="WD" evidence="4">
    <location>
        <begin position="121"/>
        <end position="162"/>
    </location>
</feature>